<dbReference type="SFLD" id="SFLDS00028">
    <property type="entry name" value="Proline_Racemase"/>
    <property type="match status" value="1"/>
</dbReference>
<accession>A0A9W9WHA6</accession>
<evidence type="ECO:0000256" key="3">
    <source>
        <dbReference type="ARBA" id="ARBA00013105"/>
    </source>
</evidence>
<comment type="catalytic activity">
    <reaction evidence="1">
        <text>trans-3-hydroxy-L-proline = 1-pyrroline-2-carboxylate + H2O</text>
        <dbReference type="Rhea" id="RHEA:10320"/>
        <dbReference type="ChEBI" id="CHEBI:15377"/>
        <dbReference type="ChEBI" id="CHEBI:39785"/>
        <dbReference type="ChEBI" id="CHEBI:57938"/>
        <dbReference type="EC" id="4.2.1.77"/>
    </reaction>
</comment>
<protein>
    <recommendedName>
        <fullName evidence="3">trans-L-3-hydroxyproline dehydratase</fullName>
        <ecNumber evidence="3">4.2.1.77</ecNumber>
    </recommendedName>
</protein>
<dbReference type="Proteomes" id="UP001147760">
    <property type="component" value="Unassembled WGS sequence"/>
</dbReference>
<organism evidence="4 5">
    <name type="scientific">Penicillium desertorum</name>
    <dbReference type="NCBI Taxonomy" id="1303715"/>
    <lineage>
        <taxon>Eukaryota</taxon>
        <taxon>Fungi</taxon>
        <taxon>Dikarya</taxon>
        <taxon>Ascomycota</taxon>
        <taxon>Pezizomycotina</taxon>
        <taxon>Eurotiomycetes</taxon>
        <taxon>Eurotiomycetidae</taxon>
        <taxon>Eurotiales</taxon>
        <taxon>Aspergillaceae</taxon>
        <taxon>Penicillium</taxon>
    </lineage>
</organism>
<dbReference type="Pfam" id="PF05544">
    <property type="entry name" value="Pro_racemase"/>
    <property type="match status" value="1"/>
</dbReference>
<keyword evidence="5" id="KW-1185">Reference proteome</keyword>
<sequence length="464" mass="51225">MDVARQLEQTPSGEVIKCIDMHTTGEPTRIIYSGFPALNGTLLEQRDQAKSQYDHIRRRIMLEPRGHYDMYGAIIIPETELVQSGEAHIGTLFTHNGGFSTMCGHATIALGRFLVDTHDLTVFPQRNELKPDMTAREVKVNIHAPCGLVRVVVPTSADGQKSDSSRPVRFLSTPAYCAAKDLEVSIPPEVAWPELGEKTSIRLDVSYGGAFYALVDIRELGFHTGLHNFSLEAVTFAVKRLKRHLVTLPHVIEALQHPEDQRLSFLYSVMVVDHEIGSKPGGVDGAETGLCFFAEDQIDRSPTGSCVAARMALAHAKGTRKQGQAWAYNSLVSNHFNTGAFVANIVDEDVKIEGPNTQTARSGVVVLVEGNAYYTGTMSFIVEQGDLTPNAKIDVPVTAAQNIQLLSQTQYLRMVYTNILRGSNPFTRRLEWGKGVYSTGRNRCEIRSSWAPGFSSDDCFFHLL</sequence>
<reference evidence="4" key="1">
    <citation type="submission" date="2022-12" db="EMBL/GenBank/DDBJ databases">
        <authorList>
            <person name="Petersen C."/>
        </authorList>
    </citation>
    <scope>NUCLEOTIDE SEQUENCE</scope>
    <source>
        <strain evidence="4">IBT 17660</strain>
    </source>
</reference>
<evidence type="ECO:0000313" key="4">
    <source>
        <dbReference type="EMBL" id="KAJ5462169.1"/>
    </source>
</evidence>
<name>A0A9W9WHA6_9EURO</name>
<dbReference type="PANTHER" id="PTHR33442">
    <property type="entry name" value="TRANS-3-HYDROXY-L-PROLINE DEHYDRATASE"/>
    <property type="match status" value="1"/>
</dbReference>
<dbReference type="PANTHER" id="PTHR33442:SF1">
    <property type="entry name" value="TRANS-3-HYDROXY-L-PROLINE DEHYDRATASE"/>
    <property type="match status" value="1"/>
</dbReference>
<proteinExistence type="inferred from homology"/>
<dbReference type="EC" id="4.2.1.77" evidence="3"/>
<gene>
    <name evidence="4" type="ORF">N7530_010374</name>
</gene>
<dbReference type="Gene3D" id="3.10.310.10">
    <property type="entry name" value="Diaminopimelate Epimerase, Chain A, domain 1"/>
    <property type="match status" value="2"/>
</dbReference>
<dbReference type="GO" id="GO:0050346">
    <property type="term" value="F:trans-L-3-hydroxyproline dehydratase activity"/>
    <property type="evidence" value="ECO:0007669"/>
    <property type="project" value="UniProtKB-EC"/>
</dbReference>
<dbReference type="AlphaFoldDB" id="A0A9W9WHA6"/>
<dbReference type="FunFam" id="3.10.310.10:FF:000003">
    <property type="entry name" value="Proline racemase"/>
    <property type="match status" value="1"/>
</dbReference>
<comment type="caution">
    <text evidence="4">The sequence shown here is derived from an EMBL/GenBank/DDBJ whole genome shotgun (WGS) entry which is preliminary data.</text>
</comment>
<dbReference type="OrthoDB" id="6409228at2759"/>
<reference evidence="4" key="2">
    <citation type="journal article" date="2023" name="IMA Fungus">
        <title>Comparative genomic study of the Penicillium genus elucidates a diverse pangenome and 15 lateral gene transfer events.</title>
        <authorList>
            <person name="Petersen C."/>
            <person name="Sorensen T."/>
            <person name="Nielsen M.R."/>
            <person name="Sondergaard T.E."/>
            <person name="Sorensen J.L."/>
            <person name="Fitzpatrick D.A."/>
            <person name="Frisvad J.C."/>
            <person name="Nielsen K.L."/>
        </authorList>
    </citation>
    <scope>NUCLEOTIDE SEQUENCE</scope>
    <source>
        <strain evidence="4">IBT 17660</strain>
    </source>
</reference>
<evidence type="ECO:0000256" key="1">
    <source>
        <dbReference type="ARBA" id="ARBA00001148"/>
    </source>
</evidence>
<evidence type="ECO:0000256" key="2">
    <source>
        <dbReference type="ARBA" id="ARBA00007529"/>
    </source>
</evidence>
<dbReference type="SUPFAM" id="SSF54506">
    <property type="entry name" value="Diaminopimelate epimerase-like"/>
    <property type="match status" value="1"/>
</dbReference>
<evidence type="ECO:0000313" key="5">
    <source>
        <dbReference type="Proteomes" id="UP001147760"/>
    </source>
</evidence>
<dbReference type="InterPro" id="IPR008794">
    <property type="entry name" value="Pro_racemase_fam"/>
</dbReference>
<dbReference type="EMBL" id="JAPWDO010000007">
    <property type="protein sequence ID" value="KAJ5462169.1"/>
    <property type="molecule type" value="Genomic_DNA"/>
</dbReference>
<comment type="similarity">
    <text evidence="2">Belongs to the proline racemase family.</text>
</comment>